<sequence>MDISSVIGNRKGGRFIFKLVCGMKNKRFLMEGIEFIAINSERKRIKRYEKSIKIALIKRP</sequence>
<reference evidence="1" key="1">
    <citation type="submission" date="2009-12" db="EMBL/GenBank/DDBJ databases">
        <authorList>
            <person name="Weinstock G."/>
            <person name="Sodergren E."/>
            <person name="Clifton S."/>
            <person name="Fulton L."/>
            <person name="Fulton B."/>
            <person name="Courtney L."/>
            <person name="Fronick C."/>
            <person name="Harrison M."/>
            <person name="Strong C."/>
            <person name="Farmer C."/>
            <person name="Delahaunty K."/>
            <person name="Markovic C."/>
            <person name="Hall O."/>
            <person name="Minx P."/>
            <person name="Tomlinson C."/>
            <person name="Mitreva M."/>
            <person name="Nelson J."/>
            <person name="Hou S."/>
            <person name="Wollam A."/>
            <person name="Pepin K.H."/>
            <person name="Johnson M."/>
            <person name="Bhonagiri V."/>
            <person name="Nash W.E."/>
            <person name="Warren W."/>
            <person name="Chinwalla A."/>
            <person name="Mardis E.R."/>
            <person name="Wilson R.K."/>
        </authorList>
    </citation>
    <scope>NUCLEOTIDE SEQUENCE [LARGE SCALE GENOMIC DNA]</scope>
    <source>
        <strain evidence="1">DSM 4541</strain>
    </source>
</reference>
<organism evidence="1 2">
    <name type="scientific">Providencia rustigianii DSM 4541</name>
    <dbReference type="NCBI Taxonomy" id="500637"/>
    <lineage>
        <taxon>Bacteria</taxon>
        <taxon>Pseudomonadati</taxon>
        <taxon>Pseudomonadota</taxon>
        <taxon>Gammaproteobacteria</taxon>
        <taxon>Enterobacterales</taxon>
        <taxon>Morganellaceae</taxon>
        <taxon>Providencia</taxon>
    </lineage>
</organism>
<protein>
    <submittedName>
        <fullName evidence="1">Uncharacterized protein</fullName>
    </submittedName>
</protein>
<proteinExistence type="predicted"/>
<evidence type="ECO:0000313" key="2">
    <source>
        <dbReference type="Proteomes" id="UP000005512"/>
    </source>
</evidence>
<evidence type="ECO:0000313" key="1">
    <source>
        <dbReference type="EMBL" id="EFB71543.1"/>
    </source>
</evidence>
<dbReference type="Proteomes" id="UP000005512">
    <property type="component" value="Unassembled WGS sequence"/>
</dbReference>
<gene>
    <name evidence="1" type="ORF">PROVRUST_07283</name>
</gene>
<dbReference type="AlphaFoldDB" id="D1P4X9"/>
<dbReference type="HOGENOM" id="CLU_2938073_0_0_6"/>
<dbReference type="EMBL" id="ABXV02000038">
    <property type="protein sequence ID" value="EFB71543.1"/>
    <property type="molecule type" value="Genomic_DNA"/>
</dbReference>
<keyword evidence="2" id="KW-1185">Reference proteome</keyword>
<accession>D1P4X9</accession>
<comment type="caution">
    <text evidence="1">The sequence shown here is derived from an EMBL/GenBank/DDBJ whole genome shotgun (WGS) entry which is preliminary data.</text>
</comment>
<name>D1P4X9_9GAMM</name>